<dbReference type="InterPro" id="IPR013656">
    <property type="entry name" value="PAS_4"/>
</dbReference>
<keyword evidence="4" id="KW-0418">Kinase</keyword>
<evidence type="ECO:0000256" key="1">
    <source>
        <dbReference type="SAM" id="Coils"/>
    </source>
</evidence>
<dbReference type="PROSITE" id="PS50112">
    <property type="entry name" value="PAS"/>
    <property type="match status" value="1"/>
</dbReference>
<sequence>MTRRQRNGVIVIDAQPRSTAEDHLRAVVSHDVDGAIIVDHSGAVRFLNSAAERLLNRHGAELHGQIFGFPLVVGERAEVEVLRPDGEFAVAEMRVLSIVWEGQDAFLITLRDVTFERRAEAALREAEAFSIAILNSLASEIVVLDKQGKIVAVNEAWLQFGRENGITDLASISVGADYFTACAAAGPGTGGPEALQGLKAVLSGELAEFTYEYPCPGPQGMRWFALRAVPLRGARQGLVVAHNDITDQRRAAQIAAEAEMLREQVRQMERELISVEAISRPDEMVRSLTAPLRQRAPDLFSYGLERYGALLEEALYSRVHRTPAPSRSLRELGEWFGSIWAAPRDLIEVHLQAMRDRSQHNTPKKLQAYFEEGRLLLLELMGHLASYYRSMAAGELSFRDSE</sequence>
<dbReference type="SMART" id="SM00091">
    <property type="entry name" value="PAS"/>
    <property type="match status" value="1"/>
</dbReference>
<evidence type="ECO:0000259" key="3">
    <source>
        <dbReference type="PROSITE" id="PS50113"/>
    </source>
</evidence>
<dbReference type="AlphaFoldDB" id="A0A178M6H6"/>
<name>A0A178M6H6_9CHLR</name>
<feature type="coiled-coil region" evidence="1">
    <location>
        <begin position="251"/>
        <end position="278"/>
    </location>
</feature>
<evidence type="ECO:0000313" key="4">
    <source>
        <dbReference type="EMBL" id="OAN44126.1"/>
    </source>
</evidence>
<dbReference type="Pfam" id="PF13426">
    <property type="entry name" value="PAS_9"/>
    <property type="match status" value="1"/>
</dbReference>
<dbReference type="EMBL" id="LWQS01000071">
    <property type="protein sequence ID" value="OAN44126.1"/>
    <property type="molecule type" value="Genomic_DNA"/>
</dbReference>
<dbReference type="GO" id="GO:0016301">
    <property type="term" value="F:kinase activity"/>
    <property type="evidence" value="ECO:0007669"/>
    <property type="project" value="UniProtKB-KW"/>
</dbReference>
<comment type="caution">
    <text evidence="4">The sequence shown here is derived from an EMBL/GenBank/DDBJ whole genome shotgun (WGS) entry which is preliminary data.</text>
</comment>
<organism evidence="4 5">
    <name type="scientific">Chloroflexus islandicus</name>
    <dbReference type="NCBI Taxonomy" id="1707952"/>
    <lineage>
        <taxon>Bacteria</taxon>
        <taxon>Bacillati</taxon>
        <taxon>Chloroflexota</taxon>
        <taxon>Chloroflexia</taxon>
        <taxon>Chloroflexales</taxon>
        <taxon>Chloroflexineae</taxon>
        <taxon>Chloroflexaceae</taxon>
        <taxon>Chloroflexus</taxon>
    </lineage>
</organism>
<keyword evidence="5" id="KW-1185">Reference proteome</keyword>
<keyword evidence="1" id="KW-0175">Coiled coil</keyword>
<dbReference type="Proteomes" id="UP000078287">
    <property type="component" value="Unassembled WGS sequence"/>
</dbReference>
<dbReference type="STRING" id="1707952.A6A03_02975"/>
<feature type="domain" description="PAS" evidence="2">
    <location>
        <begin position="20"/>
        <end position="103"/>
    </location>
</feature>
<accession>A0A178M6H6</accession>
<dbReference type="CDD" id="cd00130">
    <property type="entry name" value="PAS"/>
    <property type="match status" value="1"/>
</dbReference>
<dbReference type="Gene3D" id="3.30.450.20">
    <property type="entry name" value="PAS domain"/>
    <property type="match status" value="3"/>
</dbReference>
<dbReference type="InterPro" id="IPR035965">
    <property type="entry name" value="PAS-like_dom_sf"/>
</dbReference>
<dbReference type="SUPFAM" id="SSF55785">
    <property type="entry name" value="PYP-like sensor domain (PAS domain)"/>
    <property type="match status" value="2"/>
</dbReference>
<dbReference type="InterPro" id="IPR000700">
    <property type="entry name" value="PAS-assoc_C"/>
</dbReference>
<dbReference type="PROSITE" id="PS50113">
    <property type="entry name" value="PAC"/>
    <property type="match status" value="1"/>
</dbReference>
<proteinExistence type="predicted"/>
<dbReference type="OrthoDB" id="2081318at2"/>
<dbReference type="InterPro" id="IPR000014">
    <property type="entry name" value="PAS"/>
</dbReference>
<dbReference type="Pfam" id="PF08448">
    <property type="entry name" value="PAS_4"/>
    <property type="match status" value="1"/>
</dbReference>
<evidence type="ECO:0000259" key="2">
    <source>
        <dbReference type="PROSITE" id="PS50112"/>
    </source>
</evidence>
<reference evidence="4 5" key="1">
    <citation type="submission" date="2016-04" db="EMBL/GenBank/DDBJ databases">
        <title>Chloroflexus islandicus sp. nov., a thermophilic filamentous anoxygenic phototrophic bacterium from geyser Strokkur (Iceland).</title>
        <authorList>
            <person name="Gaisin V.A."/>
            <person name="Kalashnikov A.M."/>
            <person name="Sukhacheva M.V."/>
            <person name="Grouzdev D.S."/>
            <person name="Ivanov T.M."/>
            <person name="Kuznetsov B."/>
            <person name="Gorlenko V.M."/>
        </authorList>
    </citation>
    <scope>NUCLEOTIDE SEQUENCE [LARGE SCALE GENOMIC DNA]</scope>
    <source>
        <strain evidence="5">isl-2</strain>
    </source>
</reference>
<feature type="domain" description="PAC" evidence="3">
    <location>
        <begin position="75"/>
        <end position="125"/>
    </location>
</feature>
<keyword evidence="4" id="KW-0808">Transferase</keyword>
<evidence type="ECO:0000313" key="5">
    <source>
        <dbReference type="Proteomes" id="UP000078287"/>
    </source>
</evidence>
<gene>
    <name evidence="4" type="ORF">A6A03_02975</name>
</gene>
<protein>
    <submittedName>
        <fullName evidence="4">Histidine kinase</fullName>
    </submittedName>
</protein>